<evidence type="ECO:0000313" key="2">
    <source>
        <dbReference type="EMBL" id="QHU03422.1"/>
    </source>
</evidence>
<dbReference type="AlphaFoldDB" id="A0A6C0JCQ3"/>
<organism evidence="2">
    <name type="scientific">viral metagenome</name>
    <dbReference type="NCBI Taxonomy" id="1070528"/>
    <lineage>
        <taxon>unclassified sequences</taxon>
        <taxon>metagenomes</taxon>
        <taxon>organismal metagenomes</taxon>
    </lineage>
</organism>
<accession>A0A6C0JCQ3</accession>
<name>A0A6C0JCQ3_9ZZZZ</name>
<feature type="compositionally biased region" description="Polar residues" evidence="1">
    <location>
        <begin position="99"/>
        <end position="110"/>
    </location>
</feature>
<proteinExistence type="predicted"/>
<protein>
    <submittedName>
        <fullName evidence="2">Uncharacterized protein</fullName>
    </submittedName>
</protein>
<sequence length="537" mass="62760">MNYNYIVNPLTNRKCNIHSKNGRRILNQYVNQEGGRCSICKFDKGGNAGTCPWKAGLSNKDRMDKLRENKKTGKHSQTDPYEVVQKSPVRSPIERELSRQATPKSPSPSAESPLPGVIDLKKPLEDIFKEHDQSINNILSEINIIDCKEPQRLPKPHGQIYEKFIQKNILKRMTQLCQFYYDFYRSGHPLGLIYANLYIDFIMSKMIIICNEDAFLTKTPKYRDWRKEQYQLEEKYGPQDGIEDTITINEPGYIRTIKQNPFQWFDKDDTPTIYWDDMSFVDNRKVLLKQLFIIKSKLADNLLKRLKRSQPTKTDKFRFLISKEDLDVNNLKEQDIIETWDWDIIQTCVPLRDVGSILHTIIDKYIPYNTGGWGMFRLFNLVEIDTNYGQVSAINTKMCSCICNSIIFITILLITGYPRQCIFARLDRHPAEQTEGRASHWGVDVCPYMSGFMARPAISFFKACELNTIGERCVINKNIFYRYTTDIFHYYKEAIEWRMRIGEGSGFYLQENLALKMLITQLEKDIKQFVDDEPCKT</sequence>
<reference evidence="2" key="1">
    <citation type="journal article" date="2020" name="Nature">
        <title>Giant virus diversity and host interactions through global metagenomics.</title>
        <authorList>
            <person name="Schulz F."/>
            <person name="Roux S."/>
            <person name="Paez-Espino D."/>
            <person name="Jungbluth S."/>
            <person name="Walsh D.A."/>
            <person name="Denef V.J."/>
            <person name="McMahon K.D."/>
            <person name="Konstantinidis K.T."/>
            <person name="Eloe-Fadrosh E.A."/>
            <person name="Kyrpides N.C."/>
            <person name="Woyke T."/>
        </authorList>
    </citation>
    <scope>NUCLEOTIDE SEQUENCE</scope>
    <source>
        <strain evidence="2">GVMAG-M-3300026093-6</strain>
    </source>
</reference>
<evidence type="ECO:0000256" key="1">
    <source>
        <dbReference type="SAM" id="MobiDB-lite"/>
    </source>
</evidence>
<dbReference type="EMBL" id="MN740378">
    <property type="protein sequence ID" value="QHU03422.1"/>
    <property type="molecule type" value="Genomic_DNA"/>
</dbReference>
<feature type="region of interest" description="Disordered" evidence="1">
    <location>
        <begin position="69"/>
        <end position="116"/>
    </location>
</feature>